<dbReference type="InterPro" id="IPR000477">
    <property type="entry name" value="RT_dom"/>
</dbReference>
<protein>
    <recommendedName>
        <fullName evidence="3">Reverse transcriptase domain-containing protein</fullName>
    </recommendedName>
</protein>
<feature type="domain" description="Reverse transcriptase" evidence="3">
    <location>
        <begin position="418"/>
        <end position="638"/>
    </location>
</feature>
<evidence type="ECO:0000313" key="4">
    <source>
        <dbReference type="EMBL" id="KAE9253360.1"/>
    </source>
</evidence>
<gene>
    <name evidence="4" type="ORF">PF002_g3393</name>
</gene>
<feature type="region of interest" description="Disordered" evidence="2">
    <location>
        <begin position="32"/>
        <end position="168"/>
    </location>
</feature>
<proteinExistence type="predicted"/>
<accession>A0A6A4A735</accession>
<dbReference type="Pfam" id="PF00078">
    <property type="entry name" value="RVT_1"/>
    <property type="match status" value="1"/>
</dbReference>
<feature type="compositionally biased region" description="Low complexity" evidence="2">
    <location>
        <begin position="150"/>
        <end position="163"/>
    </location>
</feature>
<sequence>MVLGMPWLARHDPVIDWTKRTIVHFGSSGATVSDGPVGAAHAPRGACDPPAEEARRAAASGHPTRTPTTERVVGRKCESNQKTQIRSDSRGSRSVKSDAVVSTISVDTQVHQEEPVTNKDSDSDTSAQGADSIGPNVERRSAVRRRGKESAPALGADAAGSADGYKRPKPEMLACSRATGLHGEAVRDQAGLDCVRPRVEPAGDQKEDLSVAGPGQDKTRGTGFRTRSERRKSRSGTEALLAVSAGQTQELETTVETLSVLTRTNTGLQYKKMKLENPPTLASELTSLPVTSWRRFARDLHDGRIKQICILSDVERMKCEAEELKQLVAEGVDALSAKSKKERFDGQSWDSLKSSPFYEVLREYRDVLPDDIPAELPQDKGVQHEIDLVPGTKYCVTRQWPLPREQVKAIDDFFESRRKAGQVRESKSPHSAPTFCVKKAQGGWRIVHAYNKLNDATVPAQTPIPRKDVIIDSMALSTIFSALDLRDGFYQILMRESDIPLTAVSTPSGMLWEWLVMPQGLKNAPATFNRCVTHLLRSVRDFAPSYFDDVFIHSRAVDGKSEVEMHKEHLRRLFALMRKHKLYANLKKCIFGASEIPVLGCLVGKNGVRPDPGKVRVINEWPTPSNVKELRQFLGLATYLCKYVSNYAGKIRPLSQLLKKDAAWVWTADCQQAFDAVKQGLTEAPILAVADQDRPFHVVCDASDFAIGCALMQHDHEGRDRVVYYQSRQLKPAERNYPVHDKELLAMKYALAKFRVYLLGSRPFVVYTDHASLRTAIKSPHISQRMARWLSFFAEYNFQVE</sequence>
<evidence type="ECO:0000313" key="5">
    <source>
        <dbReference type="Proteomes" id="UP000440367"/>
    </source>
</evidence>
<dbReference type="PROSITE" id="PS50878">
    <property type="entry name" value="RT_POL"/>
    <property type="match status" value="1"/>
</dbReference>
<dbReference type="FunFam" id="3.10.20.370:FF:000001">
    <property type="entry name" value="Retrovirus-related Pol polyprotein from transposon 17.6-like protein"/>
    <property type="match status" value="1"/>
</dbReference>
<reference evidence="4 5" key="1">
    <citation type="submission" date="2018-08" db="EMBL/GenBank/DDBJ databases">
        <title>Genomic investigation of the strawberry pathogen Phytophthora fragariae indicates pathogenicity is determined by transcriptional variation in three key races.</title>
        <authorList>
            <person name="Adams T.M."/>
            <person name="Armitage A.D."/>
            <person name="Sobczyk M.K."/>
            <person name="Bates H.J."/>
            <person name="Dunwell J.M."/>
            <person name="Nellist C.F."/>
            <person name="Harrison R.J."/>
        </authorList>
    </citation>
    <scope>NUCLEOTIDE SEQUENCE [LARGE SCALE GENOMIC DNA]</scope>
    <source>
        <strain evidence="4 5">BC-1</strain>
    </source>
</reference>
<feature type="compositionally biased region" description="Basic and acidic residues" evidence="2">
    <location>
        <begin position="110"/>
        <end position="122"/>
    </location>
</feature>
<dbReference type="PANTHER" id="PTHR37984">
    <property type="entry name" value="PROTEIN CBG26694"/>
    <property type="match status" value="1"/>
</dbReference>
<dbReference type="Gene3D" id="3.10.10.10">
    <property type="entry name" value="HIV Type 1 Reverse Transcriptase, subunit A, domain 1"/>
    <property type="match status" value="1"/>
</dbReference>
<evidence type="ECO:0000259" key="3">
    <source>
        <dbReference type="PROSITE" id="PS50878"/>
    </source>
</evidence>
<dbReference type="AlphaFoldDB" id="A0A6A4A735"/>
<dbReference type="FunFam" id="3.30.70.270:FF:000026">
    <property type="entry name" value="Transposon Ty3-G Gag-Pol polyprotein"/>
    <property type="match status" value="1"/>
</dbReference>
<feature type="compositionally biased region" description="Polar residues" evidence="2">
    <location>
        <begin position="100"/>
        <end position="109"/>
    </location>
</feature>
<evidence type="ECO:0000256" key="2">
    <source>
        <dbReference type="SAM" id="MobiDB-lite"/>
    </source>
</evidence>
<dbReference type="CDD" id="cd01647">
    <property type="entry name" value="RT_LTR"/>
    <property type="match status" value="1"/>
</dbReference>
<keyword evidence="1" id="KW-0511">Multifunctional enzyme</keyword>
<dbReference type="SUPFAM" id="SSF56672">
    <property type="entry name" value="DNA/RNA polymerases"/>
    <property type="match status" value="1"/>
</dbReference>
<dbReference type="PANTHER" id="PTHR37984:SF5">
    <property type="entry name" value="PROTEIN NYNRIN-LIKE"/>
    <property type="match status" value="1"/>
</dbReference>
<name>A0A6A4A735_9STRA</name>
<dbReference type="Proteomes" id="UP000440367">
    <property type="component" value="Unassembled WGS sequence"/>
</dbReference>
<dbReference type="InterPro" id="IPR041577">
    <property type="entry name" value="RT_RNaseH_2"/>
</dbReference>
<dbReference type="Gene3D" id="3.30.70.270">
    <property type="match status" value="2"/>
</dbReference>
<feature type="region of interest" description="Disordered" evidence="2">
    <location>
        <begin position="201"/>
        <end position="240"/>
    </location>
</feature>
<dbReference type="EMBL" id="QXGD01000095">
    <property type="protein sequence ID" value="KAE9253360.1"/>
    <property type="molecule type" value="Genomic_DNA"/>
</dbReference>
<dbReference type="InterPro" id="IPR043502">
    <property type="entry name" value="DNA/RNA_pol_sf"/>
</dbReference>
<dbReference type="CDD" id="cd09274">
    <property type="entry name" value="RNase_HI_RT_Ty3"/>
    <property type="match status" value="1"/>
</dbReference>
<dbReference type="InterPro" id="IPR050951">
    <property type="entry name" value="Retrovirus_Pol_polyprotein"/>
</dbReference>
<evidence type="ECO:0000256" key="1">
    <source>
        <dbReference type="ARBA" id="ARBA00023268"/>
    </source>
</evidence>
<dbReference type="GO" id="GO:0003824">
    <property type="term" value="F:catalytic activity"/>
    <property type="evidence" value="ECO:0007669"/>
    <property type="project" value="UniProtKB-KW"/>
</dbReference>
<dbReference type="Pfam" id="PF17919">
    <property type="entry name" value="RT_RNaseH_2"/>
    <property type="match status" value="1"/>
</dbReference>
<comment type="caution">
    <text evidence="4">The sequence shown here is derived from an EMBL/GenBank/DDBJ whole genome shotgun (WGS) entry which is preliminary data.</text>
</comment>
<feature type="compositionally biased region" description="Basic and acidic residues" evidence="2">
    <location>
        <begin position="72"/>
        <end position="91"/>
    </location>
</feature>
<dbReference type="InterPro" id="IPR043128">
    <property type="entry name" value="Rev_trsase/Diguanyl_cyclase"/>
</dbReference>
<organism evidence="4 5">
    <name type="scientific">Phytophthora fragariae</name>
    <dbReference type="NCBI Taxonomy" id="53985"/>
    <lineage>
        <taxon>Eukaryota</taxon>
        <taxon>Sar</taxon>
        <taxon>Stramenopiles</taxon>
        <taxon>Oomycota</taxon>
        <taxon>Peronosporomycetes</taxon>
        <taxon>Peronosporales</taxon>
        <taxon>Peronosporaceae</taxon>
        <taxon>Phytophthora</taxon>
    </lineage>
</organism>